<sequence>MSNQPPYGDAQGQPGPPPEGFPPPTPPGQGGGATPLPDGPPQGGFPSAPPAGDAQGGYPNAPQGGYQSAPQMSPGGYGQPPADVVKPKSIDLAVKLMYAGAGLAVINIILAFFMKGTIKDKVREQLEKDNKSLDDLDTIVNSAIIVSVVVGLIAVALWIFMARSNDAGKSWARIVATVLGGLSILSFLGSLTQDTTTGVTLAFSIISLILAAAILFFLWKKESSQYYAAKSAPRH</sequence>
<protein>
    <submittedName>
        <fullName evidence="3">Uncharacterized protein</fullName>
    </submittedName>
</protein>
<feature type="compositionally biased region" description="Pro residues" evidence="1">
    <location>
        <begin position="14"/>
        <end position="27"/>
    </location>
</feature>
<name>A0A0K1JLN8_9MICO</name>
<evidence type="ECO:0000256" key="1">
    <source>
        <dbReference type="SAM" id="MobiDB-lite"/>
    </source>
</evidence>
<proteinExistence type="predicted"/>
<organism evidence="3 4">
    <name type="scientific">Luteipulveratus mongoliensis</name>
    <dbReference type="NCBI Taxonomy" id="571913"/>
    <lineage>
        <taxon>Bacteria</taxon>
        <taxon>Bacillati</taxon>
        <taxon>Actinomycetota</taxon>
        <taxon>Actinomycetes</taxon>
        <taxon>Micrococcales</taxon>
        <taxon>Dermacoccaceae</taxon>
        <taxon>Luteipulveratus</taxon>
    </lineage>
</organism>
<dbReference type="EMBL" id="CP011112">
    <property type="protein sequence ID" value="AKU17626.1"/>
    <property type="molecule type" value="Genomic_DNA"/>
</dbReference>
<reference evidence="3 4" key="1">
    <citation type="submission" date="2015-03" db="EMBL/GenBank/DDBJ databases">
        <title>Luteipulveratus halotolerans sp. nov., a novel actinobacterium (Dermacoccaceae) from Sarawak, Malaysia.</title>
        <authorList>
            <person name="Juboi H."/>
            <person name="Basik A."/>
            <person name="Shamsul S.S."/>
            <person name="Arnold P."/>
            <person name="Schmitt E.K."/>
            <person name="Sanglier J.-J."/>
            <person name="Yeo T."/>
        </authorList>
    </citation>
    <scope>NUCLEOTIDE SEQUENCE [LARGE SCALE GENOMIC DNA]</scope>
    <source>
        <strain evidence="3 4">MN07-A0370</strain>
    </source>
</reference>
<dbReference type="STRING" id="571913.VV02_20235"/>
<dbReference type="AlphaFoldDB" id="A0A0K1JLN8"/>
<accession>A0A0K1JLN8</accession>
<feature type="transmembrane region" description="Helical" evidence="2">
    <location>
        <begin position="171"/>
        <end position="192"/>
    </location>
</feature>
<dbReference type="RefSeq" id="WP_052594444.1">
    <property type="nucleotide sequence ID" value="NZ_CP011112.1"/>
</dbReference>
<evidence type="ECO:0000313" key="4">
    <source>
        <dbReference type="Proteomes" id="UP000066480"/>
    </source>
</evidence>
<feature type="compositionally biased region" description="Low complexity" evidence="1">
    <location>
        <begin position="1"/>
        <end position="13"/>
    </location>
</feature>
<feature type="transmembrane region" description="Helical" evidence="2">
    <location>
        <begin position="198"/>
        <end position="219"/>
    </location>
</feature>
<feature type="transmembrane region" description="Helical" evidence="2">
    <location>
        <begin position="96"/>
        <end position="118"/>
    </location>
</feature>
<feature type="transmembrane region" description="Helical" evidence="2">
    <location>
        <begin position="138"/>
        <end position="159"/>
    </location>
</feature>
<evidence type="ECO:0000256" key="2">
    <source>
        <dbReference type="SAM" id="Phobius"/>
    </source>
</evidence>
<keyword evidence="2" id="KW-0472">Membrane</keyword>
<gene>
    <name evidence="3" type="ORF">VV02_20235</name>
</gene>
<dbReference type="Proteomes" id="UP000066480">
    <property type="component" value="Chromosome"/>
</dbReference>
<dbReference type="OrthoDB" id="3831145at2"/>
<keyword evidence="4" id="KW-1185">Reference proteome</keyword>
<keyword evidence="2" id="KW-1133">Transmembrane helix</keyword>
<dbReference type="KEGG" id="lmoi:VV02_20235"/>
<dbReference type="PATRIC" id="fig|571913.6.peg.4101"/>
<evidence type="ECO:0000313" key="3">
    <source>
        <dbReference type="EMBL" id="AKU17626.1"/>
    </source>
</evidence>
<keyword evidence="2" id="KW-0812">Transmembrane</keyword>
<feature type="region of interest" description="Disordered" evidence="1">
    <location>
        <begin position="1"/>
        <end position="80"/>
    </location>
</feature>